<reference evidence="1 2" key="1">
    <citation type="journal article" date="2008" name="Nature">
        <title>The Trichoplax genome and the nature of placozoans.</title>
        <authorList>
            <person name="Srivastava M."/>
            <person name="Begovic E."/>
            <person name="Chapman J."/>
            <person name="Putnam N.H."/>
            <person name="Hellsten U."/>
            <person name="Kawashima T."/>
            <person name="Kuo A."/>
            <person name="Mitros T."/>
            <person name="Salamov A."/>
            <person name="Carpenter M.L."/>
            <person name="Signorovitch A.Y."/>
            <person name="Moreno M.A."/>
            <person name="Kamm K."/>
            <person name="Grimwood J."/>
            <person name="Schmutz J."/>
            <person name="Shapiro H."/>
            <person name="Grigoriev I.V."/>
            <person name="Buss L.W."/>
            <person name="Schierwater B."/>
            <person name="Dellaporta S.L."/>
            <person name="Rokhsar D.S."/>
        </authorList>
    </citation>
    <scope>NUCLEOTIDE SEQUENCE [LARGE SCALE GENOMIC DNA]</scope>
    <source>
        <strain evidence="1 2">Grell-BS-1999</strain>
    </source>
</reference>
<dbReference type="InParanoid" id="B3RMD8"/>
<dbReference type="CTD" id="6751398"/>
<protein>
    <submittedName>
        <fullName evidence="1">Uncharacterized protein</fullName>
    </submittedName>
</protein>
<dbReference type="HOGENOM" id="CLU_779210_0_0_1"/>
<evidence type="ECO:0000313" key="1">
    <source>
        <dbReference type="EMBL" id="EDV28349.1"/>
    </source>
</evidence>
<proteinExistence type="predicted"/>
<evidence type="ECO:0000313" key="2">
    <source>
        <dbReference type="Proteomes" id="UP000009022"/>
    </source>
</evidence>
<sequence>MSSTIEASFYLKNIENMFHGIINYSGLQNTCIHENLAFLNWLQQQDFHSSLGCQFFDCDIRLDGSLNCGGIKFFSNEGITVNNTCSLAIIKYWLTVVVVQEIDSMKNTIDQKFEYLTNDKLTSSLMSLWHKLRGCGVSIEAFQGYDDGSIRNACRTKAFDSYSKAQHFKLCMDIRLSWGVFFLLQALSSNICCKLESFRNSLDIDYPPMKEILRDCWVILIILLFWYSCKSMNFFIQILAGWKWQSRFYSEESQFPSEFKENLRDIHAGIKNILEVHRIFLSVNQEEMTLEQLGDRQYCIGKFKERFTSGKRDKNAEELMECKSKPFALLTGGNQLARADTGVAWDIHLIPDTDVR</sequence>
<dbReference type="Proteomes" id="UP000009022">
    <property type="component" value="Unassembled WGS sequence"/>
</dbReference>
<gene>
    <name evidence="1" type="ORF">TRIADDRAFT_53913</name>
</gene>
<dbReference type="AlphaFoldDB" id="B3RMD8"/>
<keyword evidence="2" id="KW-1185">Reference proteome</keyword>
<dbReference type="KEGG" id="tad:TRIADDRAFT_53913"/>
<name>B3RMD8_TRIAD</name>
<organism evidence="1 2">
    <name type="scientific">Trichoplax adhaerens</name>
    <name type="common">Trichoplax reptans</name>
    <dbReference type="NCBI Taxonomy" id="10228"/>
    <lineage>
        <taxon>Eukaryota</taxon>
        <taxon>Metazoa</taxon>
        <taxon>Placozoa</taxon>
        <taxon>Uniplacotomia</taxon>
        <taxon>Trichoplacea</taxon>
        <taxon>Trichoplacidae</taxon>
        <taxon>Trichoplax</taxon>
    </lineage>
</organism>
<accession>B3RMD8</accession>
<dbReference type="EMBL" id="DS985242">
    <property type="protein sequence ID" value="EDV28349.1"/>
    <property type="molecule type" value="Genomic_DNA"/>
</dbReference>
<dbReference type="GeneID" id="6751398"/>
<dbReference type="RefSeq" id="XP_002110183.1">
    <property type="nucleotide sequence ID" value="XM_002110147.1"/>
</dbReference>